<comment type="catalytic activity">
    <reaction evidence="1 7">
        <text>S-ubiquitinyl-[E2 ubiquitin-conjugating enzyme]-L-cysteine + [acceptor protein]-L-lysine = [E2 ubiquitin-conjugating enzyme]-L-cysteine + N(6)-ubiquitinyl-[acceptor protein]-L-lysine.</text>
        <dbReference type="EC" id="2.3.2.27"/>
    </reaction>
</comment>
<gene>
    <name evidence="9" type="ORF">Taro_030733</name>
</gene>
<dbReference type="SMART" id="SM00504">
    <property type="entry name" value="Ubox"/>
    <property type="match status" value="1"/>
</dbReference>
<evidence type="ECO:0000256" key="4">
    <source>
        <dbReference type="ARBA" id="ARBA00022679"/>
    </source>
</evidence>
<dbReference type="EMBL" id="NMUH01002129">
    <property type="protein sequence ID" value="MQL98036.1"/>
    <property type="molecule type" value="Genomic_DNA"/>
</dbReference>
<dbReference type="Pfam" id="PF25598">
    <property type="entry name" value="ARM_PUB"/>
    <property type="match status" value="1"/>
</dbReference>
<dbReference type="SUPFAM" id="SSF57850">
    <property type="entry name" value="RING/U-box"/>
    <property type="match status" value="1"/>
</dbReference>
<dbReference type="PANTHER" id="PTHR22849:SF163">
    <property type="entry name" value="U-BOX DOMAIN-CONTAINING PROTEIN"/>
    <property type="match status" value="1"/>
</dbReference>
<dbReference type="InterPro" id="IPR016024">
    <property type="entry name" value="ARM-type_fold"/>
</dbReference>
<dbReference type="InterPro" id="IPR045210">
    <property type="entry name" value="RING-Ubox_PUB"/>
</dbReference>
<dbReference type="EC" id="2.3.2.27" evidence="7"/>
<dbReference type="InterPro" id="IPR013083">
    <property type="entry name" value="Znf_RING/FYVE/PHD"/>
</dbReference>
<comment type="function">
    <text evidence="2 7">Functions as an E3 ubiquitin ligase.</text>
</comment>
<proteinExistence type="predicted"/>
<keyword evidence="5" id="KW-0677">Repeat</keyword>
<dbReference type="InterPro" id="IPR058678">
    <property type="entry name" value="ARM_PUB"/>
</dbReference>
<dbReference type="CDD" id="cd16664">
    <property type="entry name" value="RING-Ubox_PUB"/>
    <property type="match status" value="1"/>
</dbReference>
<dbReference type="Pfam" id="PF04564">
    <property type="entry name" value="U-box"/>
    <property type="match status" value="1"/>
</dbReference>
<dbReference type="OrthoDB" id="10064100at2759"/>
<dbReference type="UniPathway" id="UPA00143"/>
<dbReference type="InterPro" id="IPR011989">
    <property type="entry name" value="ARM-like"/>
</dbReference>
<feature type="domain" description="U-box" evidence="8">
    <location>
        <begin position="15"/>
        <end position="89"/>
    </location>
</feature>
<evidence type="ECO:0000256" key="2">
    <source>
        <dbReference type="ARBA" id="ARBA00003861"/>
    </source>
</evidence>
<evidence type="ECO:0000259" key="8">
    <source>
        <dbReference type="PROSITE" id="PS51698"/>
    </source>
</evidence>
<dbReference type="Proteomes" id="UP000652761">
    <property type="component" value="Unassembled WGS sequence"/>
</dbReference>
<evidence type="ECO:0000256" key="6">
    <source>
        <dbReference type="ARBA" id="ARBA00022786"/>
    </source>
</evidence>
<dbReference type="PANTHER" id="PTHR22849">
    <property type="entry name" value="WDSAM1 PROTEIN"/>
    <property type="match status" value="1"/>
</dbReference>
<comment type="caution">
    <text evidence="9">The sequence shown here is derived from an EMBL/GenBank/DDBJ whole genome shotgun (WGS) entry which is preliminary data.</text>
</comment>
<dbReference type="GO" id="GO:0061630">
    <property type="term" value="F:ubiquitin protein ligase activity"/>
    <property type="evidence" value="ECO:0007669"/>
    <property type="project" value="UniProtKB-UniRule"/>
</dbReference>
<keyword evidence="4 7" id="KW-0808">Transferase</keyword>
<dbReference type="Gene3D" id="1.25.10.10">
    <property type="entry name" value="Leucine-rich Repeat Variant"/>
    <property type="match status" value="1"/>
</dbReference>
<evidence type="ECO:0000256" key="3">
    <source>
        <dbReference type="ARBA" id="ARBA00004906"/>
    </source>
</evidence>
<evidence type="ECO:0000313" key="10">
    <source>
        <dbReference type="Proteomes" id="UP000652761"/>
    </source>
</evidence>
<sequence>MGGRRGNGREELDVNVPSFFRCPISLDVMKSPVSLCTGVTYDRSSIQTWLDTGHNTCPATMQVLPTTDFVPNHTLHRLIQLWFAQSRRCHRPQSASEPAACSSPRDLLRGLADASSGDSVPLLRRIAEAAEDAARVRELAEDGSCVSALNGILVRGGLGLEAMEAVARALSSVLVAQKEGGGAGFDKSLADLRTVSSLLAVVKDGNLEGRIAAARVLEAIASSGAENKLLVAGTEGMLAALLRLVGEEEEGKPLDSRALDAGLSCLVAVSSPRRVRPQMVRAGVVPVLGKLLARPSTPQSASEKALKLMETASTCTDGRVAICEDPATVAAIVGKMMKVSAAGTEHAVVVLWSVCHLFRDRRAQEAVAASNGLTKVLLLMQSNCSPAARQMAGDLLKVFRVGSKSCLPSYDCKTTHIMPF</sequence>
<dbReference type="Gene3D" id="3.30.40.10">
    <property type="entry name" value="Zinc/RING finger domain, C3HC4 (zinc finger)"/>
    <property type="match status" value="1"/>
</dbReference>
<reference evidence="9" key="1">
    <citation type="submission" date="2017-07" db="EMBL/GenBank/DDBJ databases">
        <title>Taro Niue Genome Assembly and Annotation.</title>
        <authorList>
            <person name="Atibalentja N."/>
            <person name="Keating K."/>
            <person name="Fields C.J."/>
        </authorList>
    </citation>
    <scope>NUCLEOTIDE SEQUENCE</scope>
    <source>
        <strain evidence="9">Niue_2</strain>
        <tissue evidence="9">Leaf</tissue>
    </source>
</reference>
<dbReference type="SUPFAM" id="SSF48371">
    <property type="entry name" value="ARM repeat"/>
    <property type="match status" value="1"/>
</dbReference>
<dbReference type="GO" id="GO:0016567">
    <property type="term" value="P:protein ubiquitination"/>
    <property type="evidence" value="ECO:0007669"/>
    <property type="project" value="UniProtKB-UniRule"/>
</dbReference>
<keyword evidence="6 7" id="KW-0833">Ubl conjugation pathway</keyword>
<organism evidence="9 10">
    <name type="scientific">Colocasia esculenta</name>
    <name type="common">Wild taro</name>
    <name type="synonym">Arum esculentum</name>
    <dbReference type="NCBI Taxonomy" id="4460"/>
    <lineage>
        <taxon>Eukaryota</taxon>
        <taxon>Viridiplantae</taxon>
        <taxon>Streptophyta</taxon>
        <taxon>Embryophyta</taxon>
        <taxon>Tracheophyta</taxon>
        <taxon>Spermatophyta</taxon>
        <taxon>Magnoliopsida</taxon>
        <taxon>Liliopsida</taxon>
        <taxon>Araceae</taxon>
        <taxon>Aroideae</taxon>
        <taxon>Colocasieae</taxon>
        <taxon>Colocasia</taxon>
    </lineage>
</organism>
<accession>A0A843VSQ1</accession>
<name>A0A843VSQ1_COLES</name>
<protein>
    <recommendedName>
        <fullName evidence="7 8">U-box domain-containing protein</fullName>
        <ecNumber evidence="7">2.3.2.27</ecNumber>
    </recommendedName>
    <alternativeName>
        <fullName evidence="7">RING-type E3 ubiquitin transferase PUB</fullName>
    </alternativeName>
</protein>
<evidence type="ECO:0000313" key="9">
    <source>
        <dbReference type="EMBL" id="MQL98036.1"/>
    </source>
</evidence>
<dbReference type="AlphaFoldDB" id="A0A843VSQ1"/>
<dbReference type="PROSITE" id="PS51698">
    <property type="entry name" value="U_BOX"/>
    <property type="match status" value="1"/>
</dbReference>
<dbReference type="InterPro" id="IPR045185">
    <property type="entry name" value="PUB22/23/24-like"/>
</dbReference>
<keyword evidence="10" id="KW-1185">Reference proteome</keyword>
<comment type="pathway">
    <text evidence="3 7">Protein modification; protein ubiquitination.</text>
</comment>
<dbReference type="FunFam" id="3.30.40.10:FF:000502">
    <property type="entry name" value="RING-type E3 ubiquitin transferase"/>
    <property type="match status" value="1"/>
</dbReference>
<dbReference type="InterPro" id="IPR003613">
    <property type="entry name" value="Ubox_domain"/>
</dbReference>
<evidence type="ECO:0000256" key="1">
    <source>
        <dbReference type="ARBA" id="ARBA00000900"/>
    </source>
</evidence>
<evidence type="ECO:0000256" key="7">
    <source>
        <dbReference type="RuleBase" id="RU369093"/>
    </source>
</evidence>
<evidence type="ECO:0000256" key="5">
    <source>
        <dbReference type="ARBA" id="ARBA00022737"/>
    </source>
</evidence>